<feature type="compositionally biased region" description="Polar residues" evidence="1">
    <location>
        <begin position="116"/>
        <end position="127"/>
    </location>
</feature>
<dbReference type="VEuPathDB" id="FungiDB:CXQ85_002369"/>
<dbReference type="STRING" id="45357.A0A2V1AS13"/>
<feature type="compositionally biased region" description="Polar residues" evidence="1">
    <location>
        <begin position="167"/>
        <end position="187"/>
    </location>
</feature>
<dbReference type="Proteomes" id="UP000244309">
    <property type="component" value="Unassembled WGS sequence"/>
</dbReference>
<dbReference type="AlphaFoldDB" id="A0A2V1AS13"/>
<evidence type="ECO:0000313" key="2">
    <source>
        <dbReference type="EMBL" id="PVH20575.1"/>
    </source>
</evidence>
<evidence type="ECO:0000313" key="3">
    <source>
        <dbReference type="Proteomes" id="UP000244309"/>
    </source>
</evidence>
<organism evidence="2 3">
    <name type="scientific">Candidozyma haemuli</name>
    <dbReference type="NCBI Taxonomy" id="45357"/>
    <lineage>
        <taxon>Eukaryota</taxon>
        <taxon>Fungi</taxon>
        <taxon>Dikarya</taxon>
        <taxon>Ascomycota</taxon>
        <taxon>Saccharomycotina</taxon>
        <taxon>Pichiomycetes</taxon>
        <taxon>Metschnikowiaceae</taxon>
        <taxon>Candidozyma</taxon>
    </lineage>
</organism>
<name>A0A2V1AS13_9ASCO</name>
<dbReference type="OrthoDB" id="4026708at2759"/>
<reference evidence="2 3" key="1">
    <citation type="submission" date="2017-12" db="EMBL/GenBank/DDBJ databases">
        <title>Genome Sequence of a Multidrug-Resistant Candida haemulonii Isolate from a Patient with Chronic Leg Ulcers in Israel.</title>
        <authorList>
            <person name="Chow N.A."/>
            <person name="Gade L."/>
            <person name="Batra D."/>
            <person name="Rowe L.A."/>
            <person name="Ben-Ami R."/>
            <person name="Loparev V.N."/>
            <person name="Litvintseva A.P."/>
        </authorList>
    </citation>
    <scope>NUCLEOTIDE SEQUENCE [LARGE SCALE GENOMIC DNA]</scope>
    <source>
        <strain evidence="2 3">B11899</strain>
    </source>
</reference>
<dbReference type="GeneID" id="37007700"/>
<comment type="caution">
    <text evidence="2">The sequence shown here is derived from an EMBL/GenBank/DDBJ whole genome shotgun (WGS) entry which is preliminary data.</text>
</comment>
<feature type="compositionally biased region" description="Basic and acidic residues" evidence="1">
    <location>
        <begin position="86"/>
        <end position="95"/>
    </location>
</feature>
<feature type="region of interest" description="Disordered" evidence="1">
    <location>
        <begin position="276"/>
        <end position="318"/>
    </location>
</feature>
<proteinExistence type="predicted"/>
<dbReference type="EMBL" id="PKFO01000003">
    <property type="protein sequence ID" value="PVH20575.1"/>
    <property type="molecule type" value="Genomic_DNA"/>
</dbReference>
<accession>A0A2V1AS13</accession>
<sequence>MPGSSPMRPQEPIKRRRGRPPKNNKSPEAFPTLTLQFQTSPESGSPTAESNSNMMVKMGEPDTFTPLMKVSPSNPSSRKRRRKSNYHSDIDDSPSKRSVLSQNTDLGSEEPLLTPMSLSSVNGGPSSYVNAKTLENLSFITKGDSKHESASTYSLATPPKHNAFDRNGSSSAKLTESTIESSSNTGTENEKVKLAPTIESSADSMSYVDDDSFSFQLVVDERGKAVLSNKGLSKSNPKVFHRDTNDHLSEFPHEMTRPSILTHSNTAIGIETFHRITKDGSSNDKPKRKLSEPTKPVLPSYASLVSSSDNDASPEKLIVPQTPQSNTLAFSETPIFMQTDTSAPQGDLAFNLTPQFNAMMYSMMSINSPQQKRNFSQQQPFLNPQIDLNQYNRLNGGQAHAIDTRELLGAQDSTPNSASSDEGDARAALRKAFNRGK</sequence>
<evidence type="ECO:0000256" key="1">
    <source>
        <dbReference type="SAM" id="MobiDB-lite"/>
    </source>
</evidence>
<gene>
    <name evidence="2" type="ORF">CXQ85_002369</name>
</gene>
<dbReference type="RefSeq" id="XP_025341515.1">
    <property type="nucleotide sequence ID" value="XM_025486050.1"/>
</dbReference>
<protein>
    <submittedName>
        <fullName evidence="2">Uncharacterized protein</fullName>
    </submittedName>
</protein>
<feature type="compositionally biased region" description="Polar residues" evidence="1">
    <location>
        <begin position="33"/>
        <end position="54"/>
    </location>
</feature>
<feature type="compositionally biased region" description="Basic and acidic residues" evidence="1">
    <location>
        <begin position="276"/>
        <end position="292"/>
    </location>
</feature>
<feature type="compositionally biased region" description="Polar residues" evidence="1">
    <location>
        <begin position="96"/>
        <end position="106"/>
    </location>
</feature>
<feature type="region of interest" description="Disordered" evidence="1">
    <location>
        <begin position="1"/>
        <end position="127"/>
    </location>
</feature>
<keyword evidence="3" id="KW-1185">Reference proteome</keyword>
<feature type="region of interest" description="Disordered" evidence="1">
    <location>
        <begin position="143"/>
        <end position="190"/>
    </location>
</feature>